<dbReference type="EMBL" id="GGEC01026755">
    <property type="protein sequence ID" value="MBX07239.1"/>
    <property type="molecule type" value="Transcribed_RNA"/>
</dbReference>
<dbReference type="AlphaFoldDB" id="A0A2P2KNE5"/>
<organism evidence="2">
    <name type="scientific">Rhizophora mucronata</name>
    <name type="common">Asiatic mangrove</name>
    <dbReference type="NCBI Taxonomy" id="61149"/>
    <lineage>
        <taxon>Eukaryota</taxon>
        <taxon>Viridiplantae</taxon>
        <taxon>Streptophyta</taxon>
        <taxon>Embryophyta</taxon>
        <taxon>Tracheophyta</taxon>
        <taxon>Spermatophyta</taxon>
        <taxon>Magnoliopsida</taxon>
        <taxon>eudicotyledons</taxon>
        <taxon>Gunneridae</taxon>
        <taxon>Pentapetalae</taxon>
        <taxon>rosids</taxon>
        <taxon>fabids</taxon>
        <taxon>Malpighiales</taxon>
        <taxon>Rhizophoraceae</taxon>
        <taxon>Rhizophora</taxon>
    </lineage>
</organism>
<protein>
    <submittedName>
        <fullName evidence="2">Uncharacterized protein MANES_08G151200</fullName>
    </submittedName>
</protein>
<proteinExistence type="predicted"/>
<name>A0A2P2KNE5_RHIMU</name>
<feature type="region of interest" description="Disordered" evidence="1">
    <location>
        <begin position="57"/>
        <end position="104"/>
    </location>
</feature>
<evidence type="ECO:0000313" key="2">
    <source>
        <dbReference type="EMBL" id="MBX07239.1"/>
    </source>
</evidence>
<feature type="compositionally biased region" description="Basic and acidic residues" evidence="1">
    <location>
        <begin position="78"/>
        <end position="90"/>
    </location>
</feature>
<feature type="compositionally biased region" description="Acidic residues" evidence="1">
    <location>
        <begin position="67"/>
        <end position="77"/>
    </location>
</feature>
<accession>A0A2P2KNE5</accession>
<sequence length="104" mass="11431">MALSSSALHFSPFPTITSTQRHLLPTLKGSSFVFRNGYFGAKRHGSIIVYAKAKAPSFYPTTSTNPAEEEEEEEEDGKDNGGLKGLRDGSKPLSKRAFKPDYSF</sequence>
<evidence type="ECO:0000256" key="1">
    <source>
        <dbReference type="SAM" id="MobiDB-lite"/>
    </source>
</evidence>
<reference evidence="2" key="1">
    <citation type="submission" date="2018-02" db="EMBL/GenBank/DDBJ databases">
        <title>Rhizophora mucronata_Transcriptome.</title>
        <authorList>
            <person name="Meera S.P."/>
            <person name="Sreeshan A."/>
            <person name="Augustine A."/>
        </authorList>
    </citation>
    <scope>NUCLEOTIDE SEQUENCE</scope>
    <source>
        <tissue evidence="2">Leaf</tissue>
    </source>
</reference>